<organism evidence="1 2">
    <name type="scientific">Smallanthus sonchifolius</name>
    <dbReference type="NCBI Taxonomy" id="185202"/>
    <lineage>
        <taxon>Eukaryota</taxon>
        <taxon>Viridiplantae</taxon>
        <taxon>Streptophyta</taxon>
        <taxon>Embryophyta</taxon>
        <taxon>Tracheophyta</taxon>
        <taxon>Spermatophyta</taxon>
        <taxon>Magnoliopsida</taxon>
        <taxon>eudicotyledons</taxon>
        <taxon>Gunneridae</taxon>
        <taxon>Pentapetalae</taxon>
        <taxon>asterids</taxon>
        <taxon>campanulids</taxon>
        <taxon>Asterales</taxon>
        <taxon>Asteraceae</taxon>
        <taxon>Asteroideae</taxon>
        <taxon>Heliantheae alliance</taxon>
        <taxon>Millerieae</taxon>
        <taxon>Smallanthus</taxon>
    </lineage>
</organism>
<name>A0ACB9FTN8_9ASTR</name>
<keyword evidence="2" id="KW-1185">Reference proteome</keyword>
<reference evidence="1 2" key="2">
    <citation type="journal article" date="2022" name="Mol. Ecol. Resour.">
        <title>The genomes of chicory, endive, great burdock and yacon provide insights into Asteraceae paleo-polyploidization history and plant inulin production.</title>
        <authorList>
            <person name="Fan W."/>
            <person name="Wang S."/>
            <person name="Wang H."/>
            <person name="Wang A."/>
            <person name="Jiang F."/>
            <person name="Liu H."/>
            <person name="Zhao H."/>
            <person name="Xu D."/>
            <person name="Zhang Y."/>
        </authorList>
    </citation>
    <scope>NUCLEOTIDE SEQUENCE [LARGE SCALE GENOMIC DNA]</scope>
    <source>
        <strain evidence="2">cv. Yunnan</strain>
        <tissue evidence="1">Leaves</tissue>
    </source>
</reference>
<evidence type="ECO:0000313" key="1">
    <source>
        <dbReference type="EMBL" id="KAI3774181.1"/>
    </source>
</evidence>
<dbReference type="EMBL" id="CM042033">
    <property type="protein sequence ID" value="KAI3774181.1"/>
    <property type="molecule type" value="Genomic_DNA"/>
</dbReference>
<comment type="caution">
    <text evidence="1">The sequence shown here is derived from an EMBL/GenBank/DDBJ whole genome shotgun (WGS) entry which is preliminary data.</text>
</comment>
<reference evidence="2" key="1">
    <citation type="journal article" date="2022" name="Mol. Ecol. Resour.">
        <title>The genomes of chicory, endive, great burdock and yacon provide insights into Asteraceae palaeo-polyploidization history and plant inulin production.</title>
        <authorList>
            <person name="Fan W."/>
            <person name="Wang S."/>
            <person name="Wang H."/>
            <person name="Wang A."/>
            <person name="Jiang F."/>
            <person name="Liu H."/>
            <person name="Zhao H."/>
            <person name="Xu D."/>
            <person name="Zhang Y."/>
        </authorList>
    </citation>
    <scope>NUCLEOTIDE SEQUENCE [LARGE SCALE GENOMIC DNA]</scope>
    <source>
        <strain evidence="2">cv. Yunnan</strain>
    </source>
</reference>
<dbReference type="Proteomes" id="UP001056120">
    <property type="component" value="Linkage Group LG16"/>
</dbReference>
<protein>
    <submittedName>
        <fullName evidence="1">Uncharacterized protein</fullName>
    </submittedName>
</protein>
<evidence type="ECO:0000313" key="2">
    <source>
        <dbReference type="Proteomes" id="UP001056120"/>
    </source>
</evidence>
<sequence length="206" mass="24037">MENLLPLPSRRSELTYASMMLENNPLQREDGSLENIKEYDSLSNSSPKIFSSQDRQWLIINNMENIETFEAQEMQSKIRNIFKETLKRKVEALDRQPIKDQISILKRQTGKMHVIEEEVQRDVSEHISTDPHSIIIETNMPLGLADEIEQRIQEEEHEAAKKEEAKRKLELYQSKAAARRATQKKINQKHSDKAQRVTWKNELVAG</sequence>
<gene>
    <name evidence="1" type="ORF">L1987_48726</name>
</gene>
<accession>A0ACB9FTN8</accession>
<proteinExistence type="predicted"/>